<evidence type="ECO:0000256" key="3">
    <source>
        <dbReference type="ARBA" id="ARBA00023082"/>
    </source>
</evidence>
<dbReference type="SUPFAM" id="SSF88946">
    <property type="entry name" value="Sigma2 domain of RNA polymerase sigma factors"/>
    <property type="match status" value="1"/>
</dbReference>
<evidence type="ECO:0000313" key="8">
    <source>
        <dbReference type="EMBL" id="KHL03421.1"/>
    </source>
</evidence>
<evidence type="ECO:0000313" key="9">
    <source>
        <dbReference type="Proteomes" id="UP000030982"/>
    </source>
</evidence>
<gene>
    <name evidence="8" type="ORF">LK10_09310</name>
</gene>
<evidence type="ECO:0000256" key="1">
    <source>
        <dbReference type="ARBA" id="ARBA00010641"/>
    </source>
</evidence>
<dbReference type="Pfam" id="PF04542">
    <property type="entry name" value="Sigma70_r2"/>
    <property type="match status" value="1"/>
</dbReference>
<dbReference type="Gene3D" id="1.10.1740.10">
    <property type="match status" value="1"/>
</dbReference>
<keyword evidence="2" id="KW-0805">Transcription regulation</keyword>
<dbReference type="Gene3D" id="1.10.10.10">
    <property type="entry name" value="Winged helix-like DNA-binding domain superfamily/Winged helix DNA-binding domain"/>
    <property type="match status" value="1"/>
</dbReference>
<organism evidence="8 9">
    <name type="scientific">Sinomonas humi</name>
    <dbReference type="NCBI Taxonomy" id="1338436"/>
    <lineage>
        <taxon>Bacteria</taxon>
        <taxon>Bacillati</taxon>
        <taxon>Actinomycetota</taxon>
        <taxon>Actinomycetes</taxon>
        <taxon>Micrococcales</taxon>
        <taxon>Micrococcaceae</taxon>
        <taxon>Sinomonas</taxon>
    </lineage>
</organism>
<dbReference type="SUPFAM" id="SSF88659">
    <property type="entry name" value="Sigma3 and sigma4 domains of RNA polymerase sigma factors"/>
    <property type="match status" value="1"/>
</dbReference>
<evidence type="ECO:0000256" key="2">
    <source>
        <dbReference type="ARBA" id="ARBA00023015"/>
    </source>
</evidence>
<dbReference type="STRING" id="1338436.LK10_09310"/>
<evidence type="ECO:0000259" key="5">
    <source>
        <dbReference type="Pfam" id="PF04542"/>
    </source>
</evidence>
<dbReference type="InterPro" id="IPR036388">
    <property type="entry name" value="WH-like_DNA-bd_sf"/>
</dbReference>
<dbReference type="GO" id="GO:0006352">
    <property type="term" value="P:DNA-templated transcription initiation"/>
    <property type="evidence" value="ECO:0007669"/>
    <property type="project" value="InterPro"/>
</dbReference>
<comment type="similarity">
    <text evidence="1">Belongs to the sigma-70 factor family. ECF subfamily.</text>
</comment>
<dbReference type="GO" id="GO:0016987">
    <property type="term" value="F:sigma factor activity"/>
    <property type="evidence" value="ECO:0007669"/>
    <property type="project" value="UniProtKB-KW"/>
</dbReference>
<reference evidence="8 9" key="1">
    <citation type="submission" date="2014-09" db="EMBL/GenBank/DDBJ databases">
        <title>Genome sequence of Sinomonas sp. MUSC 117.</title>
        <authorList>
            <person name="Lee L.-H."/>
        </authorList>
    </citation>
    <scope>NUCLEOTIDE SEQUENCE [LARGE SCALE GENOMIC DNA]</scope>
    <source>
        <strain evidence="8 9">MUSC 117</strain>
    </source>
</reference>
<sequence length="404" mass="43499">MNSATDTVATVFHEEYGRAVSVVLRTTQDLGLAEEAVQEAFAVAAERWPSEGVPERPGGWIITTARRRAVDRFRREAARGGKEAEAALLRQSDDAPDVFGDDRLKLLFVCCHPALALQARIALALKVLGGLTTAQIASAFLVSESTVAQRISRAKAKIRDSRIPYRVPSGGELPARLAAVLAVVYLIYNEGYSADLGSQAGRAGLCSEAIRLSRTVAHLLPDEPECEGLLALMLLSESRLAARSGRRGALIPLAEQDRSLWDADLISEGLSLVRRCLRRGQLGPYQLQAAIQAVHSTAPSAASTDWHRILGLYDALTQLAPGPVVELNRAVALAEVDGPAVALAVVDHLELDNYHVFHAVRADLLRRLGRADEAAEEYADAARLAPSAGERAFLQARIRALGMS</sequence>
<keyword evidence="9" id="KW-1185">Reference proteome</keyword>
<feature type="domain" description="RNA polymerase sigma factor 70 region 4 type 2" evidence="6">
    <location>
        <begin position="108"/>
        <end position="158"/>
    </location>
</feature>
<dbReference type="InterPro" id="IPR013249">
    <property type="entry name" value="RNA_pol_sigma70_r4_t2"/>
</dbReference>
<dbReference type="Pfam" id="PF08281">
    <property type="entry name" value="Sigma70_r4_2"/>
    <property type="match status" value="1"/>
</dbReference>
<evidence type="ECO:0000259" key="7">
    <source>
        <dbReference type="Pfam" id="PF20239"/>
    </source>
</evidence>
<dbReference type="InterPro" id="IPR014284">
    <property type="entry name" value="RNA_pol_sigma-70_dom"/>
</dbReference>
<dbReference type="InterPro" id="IPR046531">
    <property type="entry name" value="DUF6596"/>
</dbReference>
<dbReference type="InterPro" id="IPR013324">
    <property type="entry name" value="RNA_pol_sigma_r3/r4-like"/>
</dbReference>
<feature type="domain" description="DUF6596" evidence="7">
    <location>
        <begin position="176"/>
        <end position="276"/>
    </location>
</feature>
<evidence type="ECO:0000256" key="4">
    <source>
        <dbReference type="ARBA" id="ARBA00023163"/>
    </source>
</evidence>
<keyword evidence="3" id="KW-0731">Sigma factor</keyword>
<feature type="domain" description="RNA polymerase sigma-70 region 2" evidence="5">
    <location>
        <begin position="13"/>
        <end position="77"/>
    </location>
</feature>
<protein>
    <submittedName>
        <fullName evidence="8">RNA polymerase subunit sigma-24</fullName>
    </submittedName>
</protein>
<dbReference type="NCBIfam" id="TIGR02937">
    <property type="entry name" value="sigma70-ECF"/>
    <property type="match status" value="1"/>
</dbReference>
<dbReference type="Pfam" id="PF20239">
    <property type="entry name" value="DUF6596"/>
    <property type="match status" value="1"/>
</dbReference>
<accession>A0A0B2AJ63</accession>
<dbReference type="OrthoDB" id="9780299at2"/>
<proteinExistence type="inferred from homology"/>
<keyword evidence="4" id="KW-0804">Transcription</keyword>
<dbReference type="InterPro" id="IPR007627">
    <property type="entry name" value="RNA_pol_sigma70_r2"/>
</dbReference>
<name>A0A0B2AJ63_9MICC</name>
<evidence type="ECO:0000259" key="6">
    <source>
        <dbReference type="Pfam" id="PF08281"/>
    </source>
</evidence>
<comment type="caution">
    <text evidence="8">The sequence shown here is derived from an EMBL/GenBank/DDBJ whole genome shotgun (WGS) entry which is preliminary data.</text>
</comment>
<dbReference type="InterPro" id="IPR013325">
    <property type="entry name" value="RNA_pol_sigma_r2"/>
</dbReference>
<dbReference type="PANTHER" id="PTHR47756">
    <property type="entry name" value="BLL6612 PROTEIN-RELATED"/>
    <property type="match status" value="1"/>
</dbReference>
<dbReference type="GO" id="GO:0003677">
    <property type="term" value="F:DNA binding"/>
    <property type="evidence" value="ECO:0007669"/>
    <property type="project" value="InterPro"/>
</dbReference>
<dbReference type="Proteomes" id="UP000030982">
    <property type="component" value="Unassembled WGS sequence"/>
</dbReference>
<dbReference type="EMBL" id="JTDL01000099">
    <property type="protein sequence ID" value="KHL03421.1"/>
    <property type="molecule type" value="Genomic_DNA"/>
</dbReference>
<dbReference type="AlphaFoldDB" id="A0A0B2AJ63"/>
<dbReference type="PANTHER" id="PTHR47756:SF2">
    <property type="entry name" value="BLL6612 PROTEIN"/>
    <property type="match status" value="1"/>
</dbReference>